<evidence type="ECO:0000259" key="7">
    <source>
        <dbReference type="Pfam" id="PF00248"/>
    </source>
</evidence>
<dbReference type="PRINTS" id="PR00069">
    <property type="entry name" value="ALDKETRDTASE"/>
</dbReference>
<dbReference type="InterPro" id="IPR023210">
    <property type="entry name" value="NADP_OxRdtase_dom"/>
</dbReference>
<dbReference type="AlphaFoldDB" id="A0A0G0GX13"/>
<sequence length="318" mass="35929">MQKTPTLKLNNDKSMPVLGLGTWKSEPGKVGQAVEYALTQADYKHIDCAAIYRNEKEIGQIFAKIFNSKNKTGIKRNDIFITSKLWCTDHRPEDVEKACKQTLKDLQLDYLDLYLIHWGIAFKKQTGNSEPVDKNGVIITDNVSTQETWRAMEKLVEKGLVKSIGVANFTTAMLIDLLSYAKIKPVMDQIELHPYNSQQGLIDFCKYSKIANTGYSPLGTPGNAVRKSGPGALILLKDKTINKIAKSHKKSAAQVLIRWAIQRSTVSIPKSVTTKRIQENSEVFDFKLTDNEMEEINGLDRGLRYVNPSQWWGIPYFN</sequence>
<comment type="similarity">
    <text evidence="1">Belongs to the aldo/keto reductase family.</text>
</comment>
<dbReference type="InterPro" id="IPR020471">
    <property type="entry name" value="AKR"/>
</dbReference>
<evidence type="ECO:0000256" key="6">
    <source>
        <dbReference type="PIRSR" id="PIRSR000097-3"/>
    </source>
</evidence>
<reference evidence="8 9" key="1">
    <citation type="journal article" date="2015" name="Nature">
        <title>rRNA introns, odd ribosomes, and small enigmatic genomes across a large radiation of phyla.</title>
        <authorList>
            <person name="Brown C.T."/>
            <person name="Hug L.A."/>
            <person name="Thomas B.C."/>
            <person name="Sharon I."/>
            <person name="Castelle C.J."/>
            <person name="Singh A."/>
            <person name="Wilkins M.J."/>
            <person name="Williams K.H."/>
            <person name="Banfield J.F."/>
        </authorList>
    </citation>
    <scope>NUCLEOTIDE SEQUENCE [LARGE SCALE GENOMIC DNA]</scope>
</reference>
<feature type="domain" description="NADP-dependent oxidoreductase" evidence="7">
    <location>
        <begin position="18"/>
        <end position="300"/>
    </location>
</feature>
<evidence type="ECO:0000313" key="9">
    <source>
        <dbReference type="Proteomes" id="UP000034852"/>
    </source>
</evidence>
<feature type="binding site" evidence="5">
    <location>
        <position position="117"/>
    </location>
    <ligand>
        <name>substrate</name>
    </ligand>
</feature>
<evidence type="ECO:0000256" key="3">
    <source>
        <dbReference type="ARBA" id="ARBA00023002"/>
    </source>
</evidence>
<evidence type="ECO:0000256" key="2">
    <source>
        <dbReference type="ARBA" id="ARBA00022857"/>
    </source>
</evidence>
<dbReference type="PATRIC" id="fig|1619087.5.peg.309"/>
<dbReference type="Proteomes" id="UP000034852">
    <property type="component" value="Unassembled WGS sequence"/>
</dbReference>
<protein>
    <submittedName>
        <fullName evidence="8">Aldehyde reductase</fullName>
    </submittedName>
</protein>
<dbReference type="FunFam" id="3.20.20.100:FF:000006">
    <property type="entry name" value="Aldo-keto reductase family 1 member A1"/>
    <property type="match status" value="1"/>
</dbReference>
<evidence type="ECO:0000256" key="4">
    <source>
        <dbReference type="PIRSR" id="PIRSR000097-1"/>
    </source>
</evidence>
<name>A0A0G0GX13_9BACT</name>
<accession>A0A0G0GX13</accession>
<dbReference type="GO" id="GO:0016491">
    <property type="term" value="F:oxidoreductase activity"/>
    <property type="evidence" value="ECO:0007669"/>
    <property type="project" value="UniProtKB-KW"/>
</dbReference>
<dbReference type="Gene3D" id="3.20.20.100">
    <property type="entry name" value="NADP-dependent oxidoreductase domain"/>
    <property type="match status" value="1"/>
</dbReference>
<evidence type="ECO:0000256" key="5">
    <source>
        <dbReference type="PIRSR" id="PIRSR000097-2"/>
    </source>
</evidence>
<dbReference type="PIRSF" id="PIRSF000097">
    <property type="entry name" value="AKR"/>
    <property type="match status" value="1"/>
</dbReference>
<evidence type="ECO:0000313" key="8">
    <source>
        <dbReference type="EMBL" id="KKQ35553.1"/>
    </source>
</evidence>
<feature type="active site" description="Proton donor" evidence="4">
    <location>
        <position position="52"/>
    </location>
</feature>
<gene>
    <name evidence="8" type="ORF">US52_C0022G0002</name>
</gene>
<dbReference type="SUPFAM" id="SSF51430">
    <property type="entry name" value="NAD(P)-linked oxidoreductase"/>
    <property type="match status" value="1"/>
</dbReference>
<feature type="site" description="Lowers pKa of active site Tyr" evidence="6">
    <location>
        <position position="84"/>
    </location>
</feature>
<dbReference type="EMBL" id="LBTH01000022">
    <property type="protein sequence ID" value="KKQ35553.1"/>
    <property type="molecule type" value="Genomic_DNA"/>
</dbReference>
<dbReference type="Pfam" id="PF00248">
    <property type="entry name" value="Aldo_ket_red"/>
    <property type="match status" value="1"/>
</dbReference>
<evidence type="ECO:0000256" key="1">
    <source>
        <dbReference type="ARBA" id="ARBA00007905"/>
    </source>
</evidence>
<organism evidence="8 9">
    <name type="scientific">candidate division WS6 bacterium GW2011_GWA2_37_6</name>
    <dbReference type="NCBI Taxonomy" id="1619087"/>
    <lineage>
        <taxon>Bacteria</taxon>
        <taxon>Candidatus Dojkabacteria</taxon>
    </lineage>
</organism>
<dbReference type="InterPro" id="IPR018170">
    <property type="entry name" value="Aldo/ket_reductase_CS"/>
</dbReference>
<dbReference type="PANTHER" id="PTHR11732">
    <property type="entry name" value="ALDO/KETO REDUCTASE"/>
    <property type="match status" value="1"/>
</dbReference>
<dbReference type="InterPro" id="IPR036812">
    <property type="entry name" value="NAD(P)_OxRdtase_dom_sf"/>
</dbReference>
<keyword evidence="2" id="KW-0521">NADP</keyword>
<comment type="caution">
    <text evidence="8">The sequence shown here is derived from an EMBL/GenBank/DDBJ whole genome shotgun (WGS) entry which is preliminary data.</text>
</comment>
<proteinExistence type="inferred from homology"/>
<keyword evidence="3" id="KW-0560">Oxidoreductase</keyword>
<dbReference type="PROSITE" id="PS00063">
    <property type="entry name" value="ALDOKETO_REDUCTASE_3"/>
    <property type="match status" value="1"/>
</dbReference>